<organism evidence="1 2">
    <name type="scientific">Desulfosporosinus acidiphilus (strain DSM 22704 / JCM 16185 / SJ4)</name>
    <dbReference type="NCBI Taxonomy" id="646529"/>
    <lineage>
        <taxon>Bacteria</taxon>
        <taxon>Bacillati</taxon>
        <taxon>Bacillota</taxon>
        <taxon>Clostridia</taxon>
        <taxon>Eubacteriales</taxon>
        <taxon>Desulfitobacteriaceae</taxon>
        <taxon>Desulfosporosinus</taxon>
    </lineage>
</organism>
<dbReference type="HOGENOM" id="CLU_3268963_0_0_9"/>
<dbReference type="Proteomes" id="UP000002892">
    <property type="component" value="Chromosome"/>
</dbReference>
<reference evidence="1 2" key="1">
    <citation type="journal article" date="2012" name="J. Bacteriol.">
        <title>Complete genome sequences of Desulfosporosinus orientis DSM765T, Desulfosporosinus youngiae DSM17734T, Desulfosporosinus meridiei DSM13257T, and Desulfosporosinus acidiphilus DSM22704T.</title>
        <authorList>
            <person name="Pester M."/>
            <person name="Brambilla E."/>
            <person name="Alazard D."/>
            <person name="Rattei T."/>
            <person name="Weinmaier T."/>
            <person name="Han J."/>
            <person name="Lucas S."/>
            <person name="Lapidus A."/>
            <person name="Cheng J.F."/>
            <person name="Goodwin L."/>
            <person name="Pitluck S."/>
            <person name="Peters L."/>
            <person name="Ovchinnikova G."/>
            <person name="Teshima H."/>
            <person name="Detter J.C."/>
            <person name="Han C.S."/>
            <person name="Tapia R."/>
            <person name="Land M.L."/>
            <person name="Hauser L."/>
            <person name="Kyrpides N.C."/>
            <person name="Ivanova N.N."/>
            <person name="Pagani I."/>
            <person name="Huntmann M."/>
            <person name="Wei C.L."/>
            <person name="Davenport K.W."/>
            <person name="Daligault H."/>
            <person name="Chain P.S."/>
            <person name="Chen A."/>
            <person name="Mavromatis K."/>
            <person name="Markowitz V."/>
            <person name="Szeto E."/>
            <person name="Mikhailova N."/>
            <person name="Pati A."/>
            <person name="Wagner M."/>
            <person name="Woyke T."/>
            <person name="Ollivier B."/>
            <person name="Klenk H.P."/>
            <person name="Spring S."/>
            <person name="Loy A."/>
        </authorList>
    </citation>
    <scope>NUCLEOTIDE SEQUENCE [LARGE SCALE GENOMIC DNA]</scope>
    <source>
        <strain evidence="2">DSM 22704 / JCM 16185 / SJ4</strain>
    </source>
</reference>
<sequence>MIYILIYLAIAAILLIFNYGAHVKEKDLQEKNNIQSQENQE</sequence>
<dbReference type="KEGG" id="dai:Desaci_3055"/>
<dbReference type="AlphaFoldDB" id="I4D838"/>
<evidence type="ECO:0000313" key="1">
    <source>
        <dbReference type="EMBL" id="AFM41962.1"/>
    </source>
</evidence>
<accession>I4D838</accession>
<name>I4D838_DESAJ</name>
<evidence type="ECO:0000313" key="2">
    <source>
        <dbReference type="Proteomes" id="UP000002892"/>
    </source>
</evidence>
<gene>
    <name evidence="1" type="ordered locus">Desaci_3055</name>
</gene>
<keyword evidence="2" id="KW-1185">Reference proteome</keyword>
<protein>
    <submittedName>
        <fullName evidence="1">Uncharacterized protein</fullName>
    </submittedName>
</protein>
<proteinExistence type="predicted"/>
<dbReference type="EMBL" id="CP003639">
    <property type="protein sequence ID" value="AFM41962.1"/>
    <property type="molecule type" value="Genomic_DNA"/>
</dbReference>